<dbReference type="AlphaFoldDB" id="A0A434ATY4"/>
<dbReference type="Pfam" id="PF01522">
    <property type="entry name" value="Polysacc_deac_1"/>
    <property type="match status" value="1"/>
</dbReference>
<dbReference type="InterPro" id="IPR011330">
    <property type="entry name" value="Glyco_hydro/deAcase_b/a-brl"/>
</dbReference>
<dbReference type="GO" id="GO:0016810">
    <property type="term" value="F:hydrolase activity, acting on carbon-nitrogen (but not peptide) bonds"/>
    <property type="evidence" value="ECO:0007669"/>
    <property type="project" value="InterPro"/>
</dbReference>
<evidence type="ECO:0000313" key="5">
    <source>
        <dbReference type="Proteomes" id="UP000282985"/>
    </source>
</evidence>
<evidence type="ECO:0000256" key="1">
    <source>
        <dbReference type="ARBA" id="ARBA00004613"/>
    </source>
</evidence>
<dbReference type="Gene3D" id="3.20.20.370">
    <property type="entry name" value="Glycoside hydrolase/deacetylase"/>
    <property type="match status" value="1"/>
</dbReference>
<organism evidence="4 5">
    <name type="scientific">Ancylomarina longa</name>
    <dbReference type="NCBI Taxonomy" id="2487017"/>
    <lineage>
        <taxon>Bacteria</taxon>
        <taxon>Pseudomonadati</taxon>
        <taxon>Bacteroidota</taxon>
        <taxon>Bacteroidia</taxon>
        <taxon>Marinilabiliales</taxon>
        <taxon>Marinifilaceae</taxon>
        <taxon>Ancylomarina</taxon>
    </lineage>
</organism>
<dbReference type="InterPro" id="IPR002509">
    <property type="entry name" value="NODB_dom"/>
</dbReference>
<dbReference type="EMBL" id="RJJX01000014">
    <property type="protein sequence ID" value="RUT77878.1"/>
    <property type="molecule type" value="Genomic_DNA"/>
</dbReference>
<dbReference type="InterPro" id="IPR051398">
    <property type="entry name" value="Polysacch_Deacetylase"/>
</dbReference>
<dbReference type="Proteomes" id="UP000282985">
    <property type="component" value="Unassembled WGS sequence"/>
</dbReference>
<dbReference type="OrthoDB" id="9778320at2"/>
<proteinExistence type="predicted"/>
<dbReference type="PANTHER" id="PTHR34216">
    <property type="match status" value="1"/>
</dbReference>
<protein>
    <submittedName>
        <fullName evidence="4">Polysaccharide deacetylase family protein</fullName>
    </submittedName>
</protein>
<evidence type="ECO:0000256" key="2">
    <source>
        <dbReference type="ARBA" id="ARBA00022729"/>
    </source>
</evidence>
<name>A0A434ATY4_9BACT</name>
<evidence type="ECO:0000313" key="4">
    <source>
        <dbReference type="EMBL" id="RUT77878.1"/>
    </source>
</evidence>
<gene>
    <name evidence="4" type="ORF">DLK05_11100</name>
</gene>
<keyword evidence="5" id="KW-1185">Reference proteome</keyword>
<dbReference type="GO" id="GO:0005576">
    <property type="term" value="C:extracellular region"/>
    <property type="evidence" value="ECO:0007669"/>
    <property type="project" value="UniProtKB-SubCell"/>
</dbReference>
<comment type="subcellular location">
    <subcellularLocation>
        <location evidence="1">Secreted</location>
    </subcellularLocation>
</comment>
<comment type="caution">
    <text evidence="4">The sequence shown here is derived from an EMBL/GenBank/DDBJ whole genome shotgun (WGS) entry which is preliminary data.</text>
</comment>
<dbReference type="SUPFAM" id="SSF88713">
    <property type="entry name" value="Glycoside hydrolase/deacetylase"/>
    <property type="match status" value="1"/>
</dbReference>
<sequence length="308" mass="36207">MYKLRQVLGSFIGLILLIFFKKSALEKFNTQVLSIYFHNPSVYLFKGIVRFLKASGFQFIDQKEYYELAIGNQEVSGRKVFISFDDAWQGNLKLIPILEKYQIPISLFVPVKPVVTGNYWWEYAAYLKSDTLNINAIEDLKKVPNKKRMEVIHKLMQELHLKRSAINLKELEYLHNHPLVTIGSHTYHHPITIQCTNDELDFEYRESKKTLERWLNTSINSFAFPNGDYDARDLNLLREHGYKMAFTTNPNLLNRGSVFEMPRISMNTKGGRYENICRMLGLWHKYVKPIQIRLKSASHKFKIEKQFS</sequence>
<dbReference type="PROSITE" id="PS51677">
    <property type="entry name" value="NODB"/>
    <property type="match status" value="1"/>
</dbReference>
<keyword evidence="2" id="KW-0732">Signal</keyword>
<dbReference type="RefSeq" id="WP_127344046.1">
    <property type="nucleotide sequence ID" value="NZ_RJJX01000014.1"/>
</dbReference>
<dbReference type="PANTHER" id="PTHR34216:SF3">
    <property type="entry name" value="POLY-BETA-1,6-N-ACETYL-D-GLUCOSAMINE N-DEACETYLASE"/>
    <property type="match status" value="1"/>
</dbReference>
<reference evidence="4 5" key="1">
    <citation type="submission" date="2018-11" db="EMBL/GenBank/DDBJ databases">
        <title>Parancylomarina longa gen. nov., sp. nov., isolated from sediments of southern Okinawa.</title>
        <authorList>
            <person name="Fu T."/>
        </authorList>
    </citation>
    <scope>NUCLEOTIDE SEQUENCE [LARGE SCALE GENOMIC DNA]</scope>
    <source>
        <strain evidence="4 5">T3-2 S1-C</strain>
    </source>
</reference>
<dbReference type="CDD" id="cd10918">
    <property type="entry name" value="CE4_NodB_like_5s_6s"/>
    <property type="match status" value="1"/>
</dbReference>
<feature type="domain" description="NodB homology" evidence="3">
    <location>
        <begin position="78"/>
        <end position="308"/>
    </location>
</feature>
<accession>A0A434ATY4</accession>
<evidence type="ECO:0000259" key="3">
    <source>
        <dbReference type="PROSITE" id="PS51677"/>
    </source>
</evidence>
<dbReference type="GO" id="GO:0005975">
    <property type="term" value="P:carbohydrate metabolic process"/>
    <property type="evidence" value="ECO:0007669"/>
    <property type="project" value="InterPro"/>
</dbReference>